<dbReference type="PRINTS" id="PR00744">
    <property type="entry name" value="GLHYDRLASE37"/>
</dbReference>
<feature type="region of interest" description="Disordered" evidence="4">
    <location>
        <begin position="30"/>
        <end position="50"/>
    </location>
</feature>
<dbReference type="EMBL" id="SJOI01000001">
    <property type="protein sequence ID" value="TCL05306.1"/>
    <property type="molecule type" value="Genomic_DNA"/>
</dbReference>
<dbReference type="PANTHER" id="PTHR23403:SF8">
    <property type="entry name" value="CYTOPLASMIC TREHALASE"/>
    <property type="match status" value="1"/>
</dbReference>
<dbReference type="Pfam" id="PF01204">
    <property type="entry name" value="Trehalase"/>
    <property type="match status" value="1"/>
</dbReference>
<dbReference type="GO" id="GO:0071474">
    <property type="term" value="P:cellular hyperosmotic response"/>
    <property type="evidence" value="ECO:0007669"/>
    <property type="project" value="UniProtKB-ARBA"/>
</dbReference>
<feature type="compositionally biased region" description="Basic and acidic residues" evidence="4">
    <location>
        <begin position="35"/>
        <end position="50"/>
    </location>
</feature>
<dbReference type="FunFam" id="1.50.10.10:FF:000003">
    <property type="entry name" value="Cytoplasmic trehalase"/>
    <property type="match status" value="1"/>
</dbReference>
<dbReference type="RefSeq" id="WP_279433147.1">
    <property type="nucleotide sequence ID" value="NZ_SJOI01000001.1"/>
</dbReference>
<evidence type="ECO:0000256" key="3">
    <source>
        <dbReference type="ARBA" id="ARBA00073174"/>
    </source>
</evidence>
<protein>
    <recommendedName>
        <fullName evidence="3">Putative periplasmic trehalase</fullName>
    </recommendedName>
</protein>
<proteinExistence type="predicted"/>
<dbReference type="Gene3D" id="1.50.10.10">
    <property type="match status" value="1"/>
</dbReference>
<evidence type="ECO:0000313" key="6">
    <source>
        <dbReference type="Proteomes" id="UP000294555"/>
    </source>
</evidence>
<dbReference type="PANTHER" id="PTHR23403">
    <property type="entry name" value="TREHALASE"/>
    <property type="match status" value="1"/>
</dbReference>
<comment type="caution">
    <text evidence="5">The sequence shown here is derived from an EMBL/GenBank/DDBJ whole genome shotgun (WGS) entry which is preliminary data.</text>
</comment>
<keyword evidence="6" id="KW-1185">Reference proteome</keyword>
<evidence type="ECO:0000256" key="2">
    <source>
        <dbReference type="ARBA" id="ARBA00023295"/>
    </source>
</evidence>
<name>A0A4R1NKJ3_9GAMM</name>
<dbReference type="GO" id="GO:0004555">
    <property type="term" value="F:alpha,alpha-trehalase activity"/>
    <property type="evidence" value="ECO:0007669"/>
    <property type="project" value="InterPro"/>
</dbReference>
<keyword evidence="1" id="KW-0378">Hydrolase</keyword>
<accession>A0A4R1NKJ3</accession>
<dbReference type="NCBIfam" id="NF009773">
    <property type="entry name" value="PRK13270.1"/>
    <property type="match status" value="1"/>
</dbReference>
<dbReference type="PROSITE" id="PS00928">
    <property type="entry name" value="TREHALASE_2"/>
    <property type="match status" value="1"/>
</dbReference>
<evidence type="ECO:0000313" key="5">
    <source>
        <dbReference type="EMBL" id="TCL05306.1"/>
    </source>
</evidence>
<dbReference type="InterPro" id="IPR018232">
    <property type="entry name" value="Glyco_hydro_37_CS"/>
</dbReference>
<dbReference type="InterPro" id="IPR012341">
    <property type="entry name" value="6hp_glycosidase-like_sf"/>
</dbReference>
<evidence type="ECO:0000256" key="1">
    <source>
        <dbReference type="ARBA" id="ARBA00022801"/>
    </source>
</evidence>
<dbReference type="AlphaFoldDB" id="A0A4R1NKJ3"/>
<sequence length="569" mass="63748">MPERGFIINKSAYQAGVQDAAARAAPAHAVSARPVHREPKPVHIDGLPKSDELSPADRYGALFEAVQLSRIFPDSKTFVDCAPKIDPEEILARYQQRSSGPDFSLADFINEYFAPPEAPVSHYIADPKQNILEHIDGLWEVLIRRPEDHPAQSSLLPLPEPYVVPGGRFGEMYYWDSYFTMLGLCASGRADLLRNMANNFAYLIDHYGHIPNGNRTYYLSRSQPPVFALMVELFEKEELHFAEHYLPQLLKEYHYWMGEADALTPGEAKRHVVKLPDGAVLNRYWDDRDTPRDESYLEDVETARKSSRPANEIYRELRAGAASGWDYSSRWFGNADDISSIRTTSILPIDLNAFMFKLETTIADLAKNTGDPATARLFSDRAARRRDAVDRLLWDSESGTYRDYDWVLSRPCALCAACAVPLFAGMASPRQAKAVAKALADRLLFAGGIMTTLSANGQQWDKPNGWAPLQWMAIQGLRRYGENILADQIATRWLNTVGDHYRQHCKLVEKYDISGAAGSRGGGGGEYPLQDGFGWTNGVVRMLLTLYGDHETNQARANAAPSNQRGRLL</sequence>
<dbReference type="Proteomes" id="UP000294555">
    <property type="component" value="Unassembled WGS sequence"/>
</dbReference>
<dbReference type="InterPro" id="IPR008928">
    <property type="entry name" value="6-hairpin_glycosidase_sf"/>
</dbReference>
<organism evidence="5 6">
    <name type="scientific">Sodalis ligni</name>
    <dbReference type="NCBI Taxonomy" id="2697027"/>
    <lineage>
        <taxon>Bacteria</taxon>
        <taxon>Pseudomonadati</taxon>
        <taxon>Pseudomonadota</taxon>
        <taxon>Gammaproteobacteria</taxon>
        <taxon>Enterobacterales</taxon>
        <taxon>Bruguierivoracaceae</taxon>
        <taxon>Sodalis</taxon>
    </lineage>
</organism>
<keyword evidence="2" id="KW-0326">Glycosidase</keyword>
<dbReference type="SUPFAM" id="SSF48208">
    <property type="entry name" value="Six-hairpin glycosidases"/>
    <property type="match status" value="1"/>
</dbReference>
<gene>
    <name evidence="5" type="ORF">EZJ58_3480</name>
</gene>
<dbReference type="NCBIfam" id="NF009774">
    <property type="entry name" value="PRK13271.1"/>
    <property type="match status" value="1"/>
</dbReference>
<dbReference type="GO" id="GO:0005993">
    <property type="term" value="P:trehalose catabolic process"/>
    <property type="evidence" value="ECO:0007669"/>
    <property type="project" value="TreeGrafter"/>
</dbReference>
<dbReference type="PROSITE" id="PS00927">
    <property type="entry name" value="TREHALASE_1"/>
    <property type="match status" value="1"/>
</dbReference>
<reference evidence="5 6" key="1">
    <citation type="submission" date="2019-02" db="EMBL/GenBank/DDBJ databases">
        <title>Investigation of anaerobic lignin degradation for improved lignocellulosic biofuels.</title>
        <authorList>
            <person name="Deangelis K."/>
        </authorList>
    </citation>
    <scope>NUCLEOTIDE SEQUENCE [LARGE SCALE GENOMIC DNA]</scope>
    <source>
        <strain evidence="5 6">159R</strain>
    </source>
</reference>
<evidence type="ECO:0000256" key="4">
    <source>
        <dbReference type="SAM" id="MobiDB-lite"/>
    </source>
</evidence>
<dbReference type="InterPro" id="IPR001661">
    <property type="entry name" value="Glyco_hydro_37"/>
</dbReference>